<sequence>MAKNAYQYITIEEFEQAFLDRFMPTETKSQEAVYELFQLKFSPIGDFEAYVKIFEAKMRVVQPGHEINARMLPFLGTLYPSFSIKITIEPAYKEYAKLTPRVLFLHQQE</sequence>
<gene>
    <name evidence="1" type="ORF">Cvel_29835</name>
</gene>
<reference evidence="1" key="1">
    <citation type="submission" date="2014-11" db="EMBL/GenBank/DDBJ databases">
        <authorList>
            <person name="Otto D Thomas"/>
            <person name="Naeem Raeece"/>
        </authorList>
    </citation>
    <scope>NUCLEOTIDE SEQUENCE</scope>
</reference>
<protein>
    <recommendedName>
        <fullName evidence="2">Retrotransposon gag domain-containing protein</fullName>
    </recommendedName>
</protein>
<organism evidence="1">
    <name type="scientific">Chromera velia CCMP2878</name>
    <dbReference type="NCBI Taxonomy" id="1169474"/>
    <lineage>
        <taxon>Eukaryota</taxon>
        <taxon>Sar</taxon>
        <taxon>Alveolata</taxon>
        <taxon>Colpodellida</taxon>
        <taxon>Chromeraceae</taxon>
        <taxon>Chromera</taxon>
    </lineage>
</organism>
<name>A0A0G4HPJ5_9ALVE</name>
<accession>A0A0G4HPJ5</accession>
<evidence type="ECO:0000313" key="1">
    <source>
        <dbReference type="EMBL" id="CEM46138.1"/>
    </source>
</evidence>
<dbReference type="EMBL" id="CDMZ01003379">
    <property type="protein sequence ID" value="CEM46138.1"/>
    <property type="molecule type" value="Genomic_DNA"/>
</dbReference>
<dbReference type="AlphaFoldDB" id="A0A0G4HPJ5"/>
<dbReference type="PhylomeDB" id="A0A0G4HPJ5"/>
<proteinExistence type="predicted"/>
<evidence type="ECO:0008006" key="2">
    <source>
        <dbReference type="Google" id="ProtNLM"/>
    </source>
</evidence>
<dbReference type="VEuPathDB" id="CryptoDB:Cvel_29835"/>